<dbReference type="RefSeq" id="WP_146398960.1">
    <property type="nucleotide sequence ID" value="NZ_SJPJ01000001.1"/>
</dbReference>
<comment type="caution">
    <text evidence="2">The sequence shown here is derived from an EMBL/GenBank/DDBJ whole genome shotgun (WGS) entry which is preliminary data.</text>
</comment>
<reference evidence="2 3" key="1">
    <citation type="submission" date="2019-02" db="EMBL/GenBank/DDBJ databases">
        <title>Deep-cultivation of Planctomycetes and their phenomic and genomic characterization uncovers novel biology.</title>
        <authorList>
            <person name="Wiegand S."/>
            <person name="Jogler M."/>
            <person name="Boedeker C."/>
            <person name="Pinto D."/>
            <person name="Vollmers J."/>
            <person name="Rivas-Marin E."/>
            <person name="Kohn T."/>
            <person name="Peeters S.H."/>
            <person name="Heuer A."/>
            <person name="Rast P."/>
            <person name="Oberbeckmann S."/>
            <person name="Bunk B."/>
            <person name="Jeske O."/>
            <person name="Meyerdierks A."/>
            <person name="Storesund J.E."/>
            <person name="Kallscheuer N."/>
            <person name="Luecker S."/>
            <person name="Lage O.M."/>
            <person name="Pohl T."/>
            <person name="Merkel B.J."/>
            <person name="Hornburger P."/>
            <person name="Mueller R.-W."/>
            <person name="Bruemmer F."/>
            <person name="Labrenz M."/>
            <person name="Spormann A.M."/>
            <person name="Op Den Camp H."/>
            <person name="Overmann J."/>
            <person name="Amann R."/>
            <person name="Jetten M.S.M."/>
            <person name="Mascher T."/>
            <person name="Medema M.H."/>
            <person name="Devos D.P."/>
            <person name="Kaster A.-K."/>
            <person name="Ovreas L."/>
            <person name="Rohde M."/>
            <person name="Galperin M.Y."/>
            <person name="Jogler C."/>
        </authorList>
    </citation>
    <scope>NUCLEOTIDE SEQUENCE [LARGE SCALE GENOMIC DNA]</scope>
    <source>
        <strain evidence="2 3">CA13</strain>
    </source>
</reference>
<keyword evidence="1" id="KW-0812">Transmembrane</keyword>
<name>A0A5C5Z5U7_9BACT</name>
<keyword evidence="1" id="KW-1133">Transmembrane helix</keyword>
<evidence type="ECO:0000313" key="3">
    <source>
        <dbReference type="Proteomes" id="UP000315010"/>
    </source>
</evidence>
<evidence type="ECO:0000256" key="1">
    <source>
        <dbReference type="SAM" id="Phobius"/>
    </source>
</evidence>
<keyword evidence="3" id="KW-1185">Reference proteome</keyword>
<dbReference type="AlphaFoldDB" id="A0A5C5Z5U7"/>
<protein>
    <submittedName>
        <fullName evidence="2">Uncharacterized protein</fullName>
    </submittedName>
</protein>
<dbReference type="EMBL" id="SJPJ01000001">
    <property type="protein sequence ID" value="TWT82446.1"/>
    <property type="molecule type" value="Genomic_DNA"/>
</dbReference>
<dbReference type="Proteomes" id="UP000315010">
    <property type="component" value="Unassembled WGS sequence"/>
</dbReference>
<keyword evidence="1" id="KW-0472">Membrane</keyword>
<sequence>MWPSPLISIVYCGVAVVYLGLKIVLRQLAAKWLDNSFESLIPSAVIPWLFFGYCQASEQEIEVIDFNLFKPKSSCRRSMTMEDHAWHDVLNSLAEFRVMHALTLGYHAVSSTNIDSGYELECRDLRSS</sequence>
<organism evidence="2 3">
    <name type="scientific">Novipirellula herctigrandis</name>
    <dbReference type="NCBI Taxonomy" id="2527986"/>
    <lineage>
        <taxon>Bacteria</taxon>
        <taxon>Pseudomonadati</taxon>
        <taxon>Planctomycetota</taxon>
        <taxon>Planctomycetia</taxon>
        <taxon>Pirellulales</taxon>
        <taxon>Pirellulaceae</taxon>
        <taxon>Novipirellula</taxon>
    </lineage>
</organism>
<evidence type="ECO:0000313" key="2">
    <source>
        <dbReference type="EMBL" id="TWT82446.1"/>
    </source>
</evidence>
<feature type="transmembrane region" description="Helical" evidence="1">
    <location>
        <begin position="6"/>
        <end position="25"/>
    </location>
</feature>
<gene>
    <name evidence="2" type="ORF">CA13_39090</name>
</gene>
<proteinExistence type="predicted"/>
<accession>A0A5C5Z5U7</accession>